<sequence>MPPNGRIHGWTRESLLVGEIPRLKGFGFRSEELDYGLLSASDALGSVVSQLDAVTGIERLFSWR</sequence>
<reference evidence="1" key="2">
    <citation type="submission" date="2023-01" db="EMBL/GenBank/DDBJ databases">
        <authorList>
            <person name="Petersen C."/>
        </authorList>
    </citation>
    <scope>NUCLEOTIDE SEQUENCE</scope>
    <source>
        <strain evidence="1">IBT 15450</strain>
    </source>
</reference>
<name>A0AAD6I0I9_PENCN</name>
<dbReference type="Proteomes" id="UP001219568">
    <property type="component" value="Unassembled WGS sequence"/>
</dbReference>
<gene>
    <name evidence="1" type="ORF">N7460_011345</name>
</gene>
<evidence type="ECO:0000313" key="2">
    <source>
        <dbReference type="Proteomes" id="UP001219568"/>
    </source>
</evidence>
<evidence type="ECO:0000313" key="1">
    <source>
        <dbReference type="EMBL" id="KAJ6026528.1"/>
    </source>
</evidence>
<accession>A0AAD6I0I9</accession>
<dbReference type="AlphaFoldDB" id="A0AAD6I0I9"/>
<proteinExistence type="predicted"/>
<dbReference type="EMBL" id="JAQJZL010000015">
    <property type="protein sequence ID" value="KAJ6026528.1"/>
    <property type="molecule type" value="Genomic_DNA"/>
</dbReference>
<organism evidence="1 2">
    <name type="scientific">Penicillium canescens</name>
    <dbReference type="NCBI Taxonomy" id="5083"/>
    <lineage>
        <taxon>Eukaryota</taxon>
        <taxon>Fungi</taxon>
        <taxon>Dikarya</taxon>
        <taxon>Ascomycota</taxon>
        <taxon>Pezizomycotina</taxon>
        <taxon>Eurotiomycetes</taxon>
        <taxon>Eurotiomycetidae</taxon>
        <taxon>Eurotiales</taxon>
        <taxon>Aspergillaceae</taxon>
        <taxon>Penicillium</taxon>
    </lineage>
</organism>
<keyword evidence="2" id="KW-1185">Reference proteome</keyword>
<reference evidence="1" key="1">
    <citation type="journal article" date="2023" name="IMA Fungus">
        <title>Comparative genomic study of the Penicillium genus elucidates a diverse pangenome and 15 lateral gene transfer events.</title>
        <authorList>
            <person name="Petersen C."/>
            <person name="Sorensen T."/>
            <person name="Nielsen M.R."/>
            <person name="Sondergaard T.E."/>
            <person name="Sorensen J.L."/>
            <person name="Fitzpatrick D.A."/>
            <person name="Frisvad J.C."/>
            <person name="Nielsen K.L."/>
        </authorList>
    </citation>
    <scope>NUCLEOTIDE SEQUENCE</scope>
    <source>
        <strain evidence="1">IBT 15450</strain>
    </source>
</reference>
<comment type="caution">
    <text evidence="1">The sequence shown here is derived from an EMBL/GenBank/DDBJ whole genome shotgun (WGS) entry which is preliminary data.</text>
</comment>
<protein>
    <submittedName>
        <fullName evidence="1">Uncharacterized protein</fullName>
    </submittedName>
</protein>